<protein>
    <recommendedName>
        <fullName evidence="5">LisH domain-containing protein</fullName>
    </recommendedName>
</protein>
<evidence type="ECO:0008006" key="5">
    <source>
        <dbReference type="Google" id="ProtNLM"/>
    </source>
</evidence>
<keyword evidence="2" id="KW-0677">Repeat</keyword>
<dbReference type="EMBL" id="HACM01010724">
    <property type="protein sequence ID" value="CRZ11166.1"/>
    <property type="molecule type" value="Transcribed_RNA"/>
</dbReference>
<dbReference type="PROSITE" id="PS00678">
    <property type="entry name" value="WD_REPEATS_1"/>
    <property type="match status" value="1"/>
</dbReference>
<dbReference type="InterPro" id="IPR036322">
    <property type="entry name" value="WD40_repeat_dom_sf"/>
</dbReference>
<dbReference type="PANTHER" id="PTHR19879:SF9">
    <property type="entry name" value="TRANSCRIPTION INITIATION FACTOR TFIID SUBUNIT 5"/>
    <property type="match status" value="1"/>
</dbReference>
<dbReference type="InterPro" id="IPR015943">
    <property type="entry name" value="WD40/YVTN_repeat-like_dom_sf"/>
</dbReference>
<dbReference type="AlphaFoldDB" id="A0A0H5RBI3"/>
<evidence type="ECO:0000313" key="4">
    <source>
        <dbReference type="EMBL" id="CRZ11166.1"/>
    </source>
</evidence>
<dbReference type="Pfam" id="PF00400">
    <property type="entry name" value="WD40"/>
    <property type="match status" value="3"/>
</dbReference>
<evidence type="ECO:0000256" key="3">
    <source>
        <dbReference type="PROSITE-ProRule" id="PRU00221"/>
    </source>
</evidence>
<accession>A0A0H5RBI3</accession>
<dbReference type="PROSITE" id="PS50082">
    <property type="entry name" value="WD_REPEATS_2"/>
    <property type="match status" value="1"/>
</dbReference>
<evidence type="ECO:0000256" key="2">
    <source>
        <dbReference type="ARBA" id="ARBA00022737"/>
    </source>
</evidence>
<dbReference type="InterPro" id="IPR001680">
    <property type="entry name" value="WD40_rpt"/>
</dbReference>
<dbReference type="InterPro" id="IPR019775">
    <property type="entry name" value="WD40_repeat_CS"/>
</dbReference>
<organism evidence="4">
    <name type="scientific">Spongospora subterranea</name>
    <dbReference type="NCBI Taxonomy" id="70186"/>
    <lineage>
        <taxon>Eukaryota</taxon>
        <taxon>Sar</taxon>
        <taxon>Rhizaria</taxon>
        <taxon>Endomyxa</taxon>
        <taxon>Phytomyxea</taxon>
        <taxon>Plasmodiophorida</taxon>
        <taxon>Plasmodiophoridae</taxon>
        <taxon>Spongospora</taxon>
    </lineage>
</organism>
<name>A0A0H5RBI3_9EUKA</name>
<evidence type="ECO:0000256" key="1">
    <source>
        <dbReference type="ARBA" id="ARBA00022574"/>
    </source>
</evidence>
<reference evidence="4" key="1">
    <citation type="submission" date="2015-04" db="EMBL/GenBank/DDBJ databases">
        <title>The genome sequence of the plant pathogenic Rhizarian Plasmodiophora brassicae reveals insights in its biotrophic life cycle and the origin of chitin synthesis.</title>
        <authorList>
            <person name="Schwelm A."/>
            <person name="Fogelqvist J."/>
            <person name="Knaust A."/>
            <person name="Julke S."/>
            <person name="Lilja T."/>
            <person name="Dhandapani V."/>
            <person name="Bonilla-Rosso G."/>
            <person name="Karlsson M."/>
            <person name="Shevchenko A."/>
            <person name="Choi S.R."/>
            <person name="Kim H.G."/>
            <person name="Park J.Y."/>
            <person name="Lim Y.P."/>
            <person name="Ludwig-Muller J."/>
            <person name="Dixelius C."/>
        </authorList>
    </citation>
    <scope>NUCLEOTIDE SEQUENCE</scope>
    <source>
        <tissue evidence="4">Potato root galls</tissue>
    </source>
</reference>
<dbReference type="SUPFAM" id="SSF50978">
    <property type="entry name" value="WD40 repeat-like"/>
    <property type="match status" value="1"/>
</dbReference>
<dbReference type="SMART" id="SM00320">
    <property type="entry name" value="WD40"/>
    <property type="match status" value="5"/>
</dbReference>
<feature type="non-terminal residue" evidence="4">
    <location>
        <position position="1"/>
    </location>
</feature>
<sequence>AKGFCPPDDDPLLSQHDNALATLRTCQERMVLERRPQTFFQAHPHASALAAVVQFLDDHGFTSTRNTLLYELSNHPDTPAPLNANVLLNAMTLYDERQICKPTVDPNQTRILKQILESDIPLCLPSVDKFTLIENVHDSNITCISWSKHPDRRILATGAAGRTVKVKDIDNAAIIIDQLVSGPVLTIEFNPAQYDILSVGCMNGSVHFLDISTGASTEVAQHPHKRINCVRFSPNGQLLASASSDHSLAIYRQMESARPYVWVEVHRIHFVTNPESICWIGTLVAVALRDDHLLHYYDAEDGCKHESSVNMNTNQDEHCSFNVLDLCSGNTNEFSNVCFASTDHNRSIMLDRACPGPVISLYGAISDEYSCPRASFSANDSCIYSTSQDNTVVVWDLKTEQVQVRLGGFAKLPRDVSVNMSTHELAVCSYDRSIRIWPC</sequence>
<feature type="repeat" description="WD" evidence="3">
    <location>
        <begin position="375"/>
        <end position="405"/>
    </location>
</feature>
<dbReference type="PANTHER" id="PTHR19879">
    <property type="entry name" value="TRANSCRIPTION INITIATION FACTOR TFIID"/>
    <property type="match status" value="1"/>
</dbReference>
<keyword evidence="1 3" id="KW-0853">WD repeat</keyword>
<dbReference type="Gene3D" id="2.130.10.10">
    <property type="entry name" value="YVTN repeat-like/Quinoprotein amine dehydrogenase"/>
    <property type="match status" value="2"/>
</dbReference>
<proteinExistence type="predicted"/>